<feature type="compositionally biased region" description="Polar residues" evidence="1">
    <location>
        <begin position="20"/>
        <end position="38"/>
    </location>
</feature>
<evidence type="ECO:0000256" key="1">
    <source>
        <dbReference type="SAM" id="MobiDB-lite"/>
    </source>
</evidence>
<dbReference type="Proteomes" id="UP001266305">
    <property type="component" value="Unassembled WGS sequence"/>
</dbReference>
<feature type="region of interest" description="Disordered" evidence="1">
    <location>
        <begin position="1"/>
        <end position="269"/>
    </location>
</feature>
<evidence type="ECO:0000313" key="2">
    <source>
        <dbReference type="EMBL" id="KAK2105685.1"/>
    </source>
</evidence>
<organism evidence="2 3">
    <name type="scientific">Saguinus oedipus</name>
    <name type="common">Cotton-top tamarin</name>
    <name type="synonym">Oedipomidas oedipus</name>
    <dbReference type="NCBI Taxonomy" id="9490"/>
    <lineage>
        <taxon>Eukaryota</taxon>
        <taxon>Metazoa</taxon>
        <taxon>Chordata</taxon>
        <taxon>Craniata</taxon>
        <taxon>Vertebrata</taxon>
        <taxon>Euteleostomi</taxon>
        <taxon>Mammalia</taxon>
        <taxon>Eutheria</taxon>
        <taxon>Euarchontoglires</taxon>
        <taxon>Primates</taxon>
        <taxon>Haplorrhini</taxon>
        <taxon>Platyrrhini</taxon>
        <taxon>Cebidae</taxon>
        <taxon>Callitrichinae</taxon>
        <taxon>Saguinus</taxon>
    </lineage>
</organism>
<evidence type="ECO:0000313" key="3">
    <source>
        <dbReference type="Proteomes" id="UP001266305"/>
    </source>
</evidence>
<comment type="caution">
    <text evidence="2">The sequence shown here is derived from an EMBL/GenBank/DDBJ whole genome shotgun (WGS) entry which is preliminary data.</text>
</comment>
<reference evidence="2 3" key="1">
    <citation type="submission" date="2023-05" db="EMBL/GenBank/DDBJ databases">
        <title>B98-5 Cell Line De Novo Hybrid Assembly: An Optical Mapping Approach.</title>
        <authorList>
            <person name="Kananen K."/>
            <person name="Auerbach J.A."/>
            <person name="Kautto E."/>
            <person name="Blachly J.S."/>
        </authorList>
    </citation>
    <scope>NUCLEOTIDE SEQUENCE [LARGE SCALE GENOMIC DNA]</scope>
    <source>
        <strain evidence="2">B95-8</strain>
        <tissue evidence="2">Cell line</tissue>
    </source>
</reference>
<feature type="compositionally biased region" description="Pro residues" evidence="1">
    <location>
        <begin position="102"/>
        <end position="118"/>
    </location>
</feature>
<protein>
    <recommendedName>
        <fullName evidence="4">Basic proline-rich protein-like</fullName>
    </recommendedName>
</protein>
<feature type="compositionally biased region" description="Pro residues" evidence="1">
    <location>
        <begin position="125"/>
        <end position="135"/>
    </location>
</feature>
<keyword evidence="3" id="KW-1185">Reference proteome</keyword>
<feature type="compositionally biased region" description="Low complexity" evidence="1">
    <location>
        <begin position="162"/>
        <end position="171"/>
    </location>
</feature>
<evidence type="ECO:0008006" key="4">
    <source>
        <dbReference type="Google" id="ProtNLM"/>
    </source>
</evidence>
<name>A0ABQ9V926_SAGOE</name>
<accession>A0ABQ9V926</accession>
<proteinExistence type="predicted"/>
<dbReference type="EMBL" id="JASSZA010000007">
    <property type="protein sequence ID" value="KAK2105685.1"/>
    <property type="molecule type" value="Genomic_DNA"/>
</dbReference>
<feature type="compositionally biased region" description="Gly residues" evidence="1">
    <location>
        <begin position="254"/>
        <end position="263"/>
    </location>
</feature>
<dbReference type="PRINTS" id="PR01217">
    <property type="entry name" value="PRICHEXTENSN"/>
</dbReference>
<gene>
    <name evidence="2" type="ORF">P7K49_015199</name>
</gene>
<feature type="compositionally biased region" description="Pro residues" evidence="1">
    <location>
        <begin position="44"/>
        <end position="59"/>
    </location>
</feature>
<sequence length="291" mass="29810">MERLSPRAPTAGNPAPQSPKLETSRSSLPLNPESSSVTREPADRPLPLPGPPLVPPPHAAPAAPGQPLGPPPAAIPRRPRDHPEPAVRSPLAPATPRDHPDPCPPPAAPRRPPPPPATPGTTPTPARPPPPPAAPRHPRDHPEAGGRPPSPPGPPRARRRTAAAFRTGAHRPAPPAAPRAGRARICNDVGVSFQLWDPTGRRDWGRGWGGTRGRDGDAGSGTARPGVRRREGSKRAAAGFSAAISGLGLERAGKPGGTRGGSDGAERASGCCRGCDLARRGHLGGGSRGGD</sequence>